<name>A0A5E7CSG4_PSEFL</name>
<feature type="domain" description="Resolvase/invertase-type recombinase catalytic" evidence="1">
    <location>
        <begin position="18"/>
        <end position="172"/>
    </location>
</feature>
<feature type="domain" description="Recombinase" evidence="2">
    <location>
        <begin position="198"/>
        <end position="322"/>
    </location>
</feature>
<dbReference type="GO" id="GO:0000150">
    <property type="term" value="F:DNA strand exchange activity"/>
    <property type="evidence" value="ECO:0007669"/>
    <property type="project" value="InterPro"/>
</dbReference>
<dbReference type="PROSITE" id="PS51736">
    <property type="entry name" value="RECOMBINASES_3"/>
    <property type="match status" value="1"/>
</dbReference>
<accession>A0A5E7CSG4</accession>
<reference evidence="3 4" key="1">
    <citation type="submission" date="2019-09" db="EMBL/GenBank/DDBJ databases">
        <authorList>
            <person name="Chandra G."/>
            <person name="Truman W A."/>
        </authorList>
    </citation>
    <scope>NUCLEOTIDE SEQUENCE [LARGE SCALE GENOMIC DNA]</scope>
    <source>
        <strain evidence="3">PS710</strain>
    </source>
</reference>
<dbReference type="CDD" id="cd00338">
    <property type="entry name" value="Ser_Recombinase"/>
    <property type="match status" value="1"/>
</dbReference>
<evidence type="ECO:0000313" key="3">
    <source>
        <dbReference type="EMBL" id="VVO08089.1"/>
    </source>
</evidence>
<protein>
    <recommendedName>
        <fullName evidence="5">Recombinase family protein</fullName>
    </recommendedName>
</protein>
<gene>
    <name evidence="3" type="ORF">PS710_03219</name>
</gene>
<dbReference type="InterPro" id="IPR050639">
    <property type="entry name" value="SSR_resolvase"/>
</dbReference>
<dbReference type="InterPro" id="IPR006119">
    <property type="entry name" value="Resolv_N"/>
</dbReference>
<evidence type="ECO:0008006" key="5">
    <source>
        <dbReference type="Google" id="ProtNLM"/>
    </source>
</evidence>
<dbReference type="EMBL" id="CABVHW010000010">
    <property type="protein sequence ID" value="VVO08089.1"/>
    <property type="molecule type" value="Genomic_DNA"/>
</dbReference>
<dbReference type="Pfam" id="PF07508">
    <property type="entry name" value="Recombinase"/>
    <property type="match status" value="1"/>
</dbReference>
<dbReference type="PANTHER" id="PTHR30461:SF23">
    <property type="entry name" value="DNA RECOMBINASE-RELATED"/>
    <property type="match status" value="1"/>
</dbReference>
<dbReference type="Gene3D" id="3.90.1750.20">
    <property type="entry name" value="Putative Large Serine Recombinase, Chain B, Domain 2"/>
    <property type="match status" value="1"/>
</dbReference>
<organism evidence="3 4">
    <name type="scientific">Pseudomonas fluorescens</name>
    <dbReference type="NCBI Taxonomy" id="294"/>
    <lineage>
        <taxon>Bacteria</taxon>
        <taxon>Pseudomonadati</taxon>
        <taxon>Pseudomonadota</taxon>
        <taxon>Gammaproteobacteria</taxon>
        <taxon>Pseudomonadales</taxon>
        <taxon>Pseudomonadaceae</taxon>
        <taxon>Pseudomonas</taxon>
    </lineage>
</organism>
<dbReference type="InterPro" id="IPR011109">
    <property type="entry name" value="DNA_bind_recombinase_dom"/>
</dbReference>
<proteinExistence type="predicted"/>
<dbReference type="Proteomes" id="UP000381093">
    <property type="component" value="Unassembled WGS sequence"/>
</dbReference>
<sequence length="521" mass="59299">MQTFIGASTYNNGSSTAMAAAYVRMSTEHQQYSTENQLDTIRLYAATHALDITKIYTDAGKSGLRLEGRDALKQLFYDVEKGLADYSTVLVYDVSRWGRFQDPDVSASYEVRCRQAGVSVQYCAEQFTNDGSPVSNIVKSVKRMMAGEYSRELSVKVFAGQSRLIELGYRQGGPAGFGLRRQLVDGNGTPKNELSLGEHKSIQTDRVILVPGPKHEIEMVRHIYRLFVEEGRSEREIADWLNAQCILNDRSGTWSRGTVHQVLINEKYIGNNVWNHTSFKLKQTYTQNPPEEWIRADGAFLPIVSVLLFKAAQSIIETRSYRMPDEEMLQILKTIYKRRGYLSGLVIDESEGCPSSSAYQHRFGSLLRCYSLIGYSPARDYQYIEANKRLRQMHPLLLQQTTQKIEEVGGKVSVDPRTDLMLVNQEVTISLVLSRCQVSPTGNKRWNIRFDYGLSPDLTVAVRMKEQEEAALDYYILPTIEIEKPTLRLAESNQANLEIYRFDDLEILSDLSRRSDLRRVA</sequence>
<evidence type="ECO:0000259" key="2">
    <source>
        <dbReference type="PROSITE" id="PS51737"/>
    </source>
</evidence>
<dbReference type="Gene3D" id="3.40.50.1390">
    <property type="entry name" value="Resolvase, N-terminal catalytic domain"/>
    <property type="match status" value="1"/>
</dbReference>
<evidence type="ECO:0000313" key="4">
    <source>
        <dbReference type="Proteomes" id="UP000381093"/>
    </source>
</evidence>
<dbReference type="Pfam" id="PF00239">
    <property type="entry name" value="Resolvase"/>
    <property type="match status" value="1"/>
</dbReference>
<dbReference type="InterPro" id="IPR036162">
    <property type="entry name" value="Resolvase-like_N_sf"/>
</dbReference>
<dbReference type="SMART" id="SM00857">
    <property type="entry name" value="Resolvase"/>
    <property type="match status" value="1"/>
</dbReference>
<dbReference type="PROSITE" id="PS51737">
    <property type="entry name" value="RECOMBINASE_DNA_BIND"/>
    <property type="match status" value="1"/>
</dbReference>
<dbReference type="InterPro" id="IPR038109">
    <property type="entry name" value="DNA_bind_recomb_sf"/>
</dbReference>
<dbReference type="FunFam" id="3.40.50.1390:FF:000008">
    <property type="entry name" value="DNA recombinase"/>
    <property type="match status" value="1"/>
</dbReference>
<dbReference type="GO" id="GO:0003677">
    <property type="term" value="F:DNA binding"/>
    <property type="evidence" value="ECO:0007669"/>
    <property type="project" value="InterPro"/>
</dbReference>
<dbReference type="AlphaFoldDB" id="A0A5E7CSG4"/>
<evidence type="ECO:0000259" key="1">
    <source>
        <dbReference type="PROSITE" id="PS51736"/>
    </source>
</evidence>
<dbReference type="PANTHER" id="PTHR30461">
    <property type="entry name" value="DNA-INVERTASE FROM LAMBDOID PROPHAGE"/>
    <property type="match status" value="1"/>
</dbReference>
<dbReference type="RefSeq" id="WP_150765351.1">
    <property type="nucleotide sequence ID" value="NZ_CABVHW010000010.1"/>
</dbReference>
<dbReference type="SUPFAM" id="SSF53041">
    <property type="entry name" value="Resolvase-like"/>
    <property type="match status" value="1"/>
</dbReference>